<evidence type="ECO:0000259" key="1">
    <source>
        <dbReference type="PROSITE" id="PS51202"/>
    </source>
</evidence>
<reference evidence="2" key="1">
    <citation type="submission" date="2020-10" db="EMBL/GenBank/DDBJ databases">
        <authorList>
            <person name="Castelo-Branco R."/>
            <person name="Eusebio N."/>
            <person name="Adriana R."/>
            <person name="Vieira A."/>
            <person name="Brugerolle De Fraissinette N."/>
            <person name="Rezende De Castro R."/>
            <person name="Schneider M.P."/>
            <person name="Vasconcelos V."/>
            <person name="Leao P.N."/>
        </authorList>
    </citation>
    <scope>NUCLEOTIDE SEQUENCE</scope>
    <source>
        <strain evidence="2">LEGE 12446</strain>
    </source>
</reference>
<feature type="domain" description="RCK C-terminal" evidence="1">
    <location>
        <begin position="1"/>
        <end position="82"/>
    </location>
</feature>
<dbReference type="SUPFAM" id="SSF116726">
    <property type="entry name" value="TrkA C-terminal domain-like"/>
    <property type="match status" value="1"/>
</dbReference>
<gene>
    <name evidence="2" type="ORF">IQ276_10840</name>
</gene>
<dbReference type="AlphaFoldDB" id="A0A8J6ZPN3"/>
<organism evidence="2 3">
    <name type="scientific">Desmonostoc muscorum LEGE 12446</name>
    <dbReference type="NCBI Taxonomy" id="1828758"/>
    <lineage>
        <taxon>Bacteria</taxon>
        <taxon>Bacillati</taxon>
        <taxon>Cyanobacteriota</taxon>
        <taxon>Cyanophyceae</taxon>
        <taxon>Nostocales</taxon>
        <taxon>Nostocaceae</taxon>
        <taxon>Desmonostoc</taxon>
    </lineage>
</organism>
<keyword evidence="3" id="KW-1185">Reference proteome</keyword>
<dbReference type="InterPro" id="IPR006037">
    <property type="entry name" value="RCK_C"/>
</dbReference>
<dbReference type="GO" id="GO:0006813">
    <property type="term" value="P:potassium ion transport"/>
    <property type="evidence" value="ECO:0007669"/>
    <property type="project" value="InterPro"/>
</dbReference>
<dbReference type="Gene3D" id="3.30.70.1450">
    <property type="entry name" value="Regulator of K+ conductance, C-terminal domain"/>
    <property type="match status" value="1"/>
</dbReference>
<accession>A0A8J6ZPN3</accession>
<dbReference type="Pfam" id="PF02080">
    <property type="entry name" value="TrkA_C"/>
    <property type="match status" value="1"/>
</dbReference>
<protein>
    <submittedName>
        <fullName evidence="2">TrkA C-terminal domain-containing protein</fullName>
    </submittedName>
</protein>
<proteinExistence type="predicted"/>
<sequence>MLKNNKALEPSLFGVLIQANSIYCGIHLTEIQLPERCAFLGILRESQVLSATDNPIICAGDYILAIATHPMMVPALKVTLKKIHSLYYSLNNCLLEARPKQISYKTWDGK</sequence>
<comment type="caution">
    <text evidence="2">The sequence shown here is derived from an EMBL/GenBank/DDBJ whole genome shotgun (WGS) entry which is preliminary data.</text>
</comment>
<dbReference type="Proteomes" id="UP000622533">
    <property type="component" value="Unassembled WGS sequence"/>
</dbReference>
<dbReference type="GO" id="GO:0008324">
    <property type="term" value="F:monoatomic cation transmembrane transporter activity"/>
    <property type="evidence" value="ECO:0007669"/>
    <property type="project" value="InterPro"/>
</dbReference>
<name>A0A8J6ZPN3_DESMC</name>
<dbReference type="RefSeq" id="WP_193916103.1">
    <property type="nucleotide sequence ID" value="NZ_JADEXS020000001.1"/>
</dbReference>
<dbReference type="EMBL" id="JADEXS010000114">
    <property type="protein sequence ID" value="MBE9022911.1"/>
    <property type="molecule type" value="Genomic_DNA"/>
</dbReference>
<evidence type="ECO:0000313" key="2">
    <source>
        <dbReference type="EMBL" id="MBE9022911.1"/>
    </source>
</evidence>
<dbReference type="PROSITE" id="PS51202">
    <property type="entry name" value="RCK_C"/>
    <property type="match status" value="1"/>
</dbReference>
<dbReference type="InterPro" id="IPR036721">
    <property type="entry name" value="RCK_C_sf"/>
</dbReference>
<evidence type="ECO:0000313" key="3">
    <source>
        <dbReference type="Proteomes" id="UP000622533"/>
    </source>
</evidence>